<evidence type="ECO:0000256" key="1">
    <source>
        <dbReference type="PROSITE-ProRule" id="PRU00191"/>
    </source>
</evidence>
<protein>
    <recommendedName>
        <fullName evidence="3">SH2 domain-containing protein</fullName>
    </recommendedName>
</protein>
<sequence length="262" mass="29352">MCLFQIEANQGGPQDKRHSPSPPMPPVRLNSLRRFVASTDQLEINKLVIQHSNAKLNESSTHSDDNLMVKNSNNKLELISSGLTNKLSSSTTKICISDEEAQQLATAPWYQALIPRDLALQLLSKEEVGSFVVRESVSRPNCCALSVRVPSQGSDSTQMPAITHYLIERTQEGRVKMQRFDKEWKSLPDLINHLSKHLEMLPCTLKLPPQILSNNPVFSQAEPAKPQQNRVRLNGSASEMVEDEVYQKLSDFATLMMSQPSM</sequence>
<dbReference type="PRINTS" id="PR00401">
    <property type="entry name" value="SH2DOMAIN"/>
</dbReference>
<feature type="domain" description="SH2" evidence="3">
    <location>
        <begin position="109"/>
        <end position="209"/>
    </location>
</feature>
<dbReference type="PROSITE" id="PS50001">
    <property type="entry name" value="SH2"/>
    <property type="match status" value="1"/>
</dbReference>
<comment type="caution">
    <text evidence="4">The sequence shown here is derived from an EMBL/GenBank/DDBJ whole genome shotgun (WGS) entry which is preliminary data.</text>
</comment>
<dbReference type="Proteomes" id="UP001626550">
    <property type="component" value="Unassembled WGS sequence"/>
</dbReference>
<accession>A0ABD2QHW7</accession>
<dbReference type="Pfam" id="PF00017">
    <property type="entry name" value="SH2"/>
    <property type="match status" value="1"/>
</dbReference>
<dbReference type="Gene3D" id="3.30.505.10">
    <property type="entry name" value="SH2 domain"/>
    <property type="match status" value="1"/>
</dbReference>
<dbReference type="AlphaFoldDB" id="A0ABD2QHW7"/>
<dbReference type="InterPro" id="IPR000980">
    <property type="entry name" value="SH2"/>
</dbReference>
<organism evidence="4 5">
    <name type="scientific">Cichlidogyrus casuarinus</name>
    <dbReference type="NCBI Taxonomy" id="1844966"/>
    <lineage>
        <taxon>Eukaryota</taxon>
        <taxon>Metazoa</taxon>
        <taxon>Spiralia</taxon>
        <taxon>Lophotrochozoa</taxon>
        <taxon>Platyhelminthes</taxon>
        <taxon>Monogenea</taxon>
        <taxon>Monopisthocotylea</taxon>
        <taxon>Dactylogyridea</taxon>
        <taxon>Ancyrocephalidae</taxon>
        <taxon>Cichlidogyrus</taxon>
    </lineage>
</organism>
<dbReference type="InterPro" id="IPR036860">
    <property type="entry name" value="SH2_dom_sf"/>
</dbReference>
<dbReference type="EMBL" id="JBJKFK010000168">
    <property type="protein sequence ID" value="KAL3319125.1"/>
    <property type="molecule type" value="Genomic_DNA"/>
</dbReference>
<proteinExistence type="predicted"/>
<keyword evidence="1" id="KW-0727">SH2 domain</keyword>
<evidence type="ECO:0000313" key="4">
    <source>
        <dbReference type="EMBL" id="KAL3319125.1"/>
    </source>
</evidence>
<evidence type="ECO:0000256" key="2">
    <source>
        <dbReference type="SAM" id="MobiDB-lite"/>
    </source>
</evidence>
<keyword evidence="5" id="KW-1185">Reference proteome</keyword>
<dbReference type="CDD" id="cd00173">
    <property type="entry name" value="SH2"/>
    <property type="match status" value="1"/>
</dbReference>
<dbReference type="SUPFAM" id="SSF55550">
    <property type="entry name" value="SH2 domain"/>
    <property type="match status" value="1"/>
</dbReference>
<evidence type="ECO:0000259" key="3">
    <source>
        <dbReference type="PROSITE" id="PS50001"/>
    </source>
</evidence>
<dbReference type="SMART" id="SM00252">
    <property type="entry name" value="SH2"/>
    <property type="match status" value="1"/>
</dbReference>
<dbReference type="PANTHER" id="PTHR15832:SF2">
    <property type="entry name" value="SH2 DOMAIN-CONTAINING PROTEIN"/>
    <property type="match status" value="1"/>
</dbReference>
<evidence type="ECO:0000313" key="5">
    <source>
        <dbReference type="Proteomes" id="UP001626550"/>
    </source>
</evidence>
<gene>
    <name evidence="4" type="ORF">Ciccas_002213</name>
</gene>
<feature type="region of interest" description="Disordered" evidence="2">
    <location>
        <begin position="6"/>
        <end position="26"/>
    </location>
</feature>
<dbReference type="PANTHER" id="PTHR15832">
    <property type="entry name" value="SHC (SRC HOMOLOGY DOMAIN C-TERMINAL) ADAPTOR HOMOLOG"/>
    <property type="match status" value="1"/>
</dbReference>
<name>A0ABD2QHW7_9PLAT</name>
<reference evidence="4 5" key="1">
    <citation type="submission" date="2024-11" db="EMBL/GenBank/DDBJ databases">
        <title>Adaptive evolution of stress response genes in parasites aligns with host niche diversity.</title>
        <authorList>
            <person name="Hahn C."/>
            <person name="Resl P."/>
        </authorList>
    </citation>
    <scope>NUCLEOTIDE SEQUENCE [LARGE SCALE GENOMIC DNA]</scope>
    <source>
        <strain evidence="4">EGGRZ-B1_66</strain>
        <tissue evidence="4">Body</tissue>
    </source>
</reference>